<protein>
    <submittedName>
        <fullName evidence="2">Uncharacterized protein</fullName>
    </submittedName>
</protein>
<feature type="transmembrane region" description="Helical" evidence="1">
    <location>
        <begin position="40"/>
        <end position="58"/>
    </location>
</feature>
<keyword evidence="3" id="KW-1185">Reference proteome</keyword>
<reference evidence="3" key="1">
    <citation type="journal article" date="2019" name="Int. J. Syst. Evol. Microbiol.">
        <title>The Global Catalogue of Microorganisms (GCM) 10K type strain sequencing project: providing services to taxonomists for standard genome sequencing and annotation.</title>
        <authorList>
            <consortium name="The Broad Institute Genomics Platform"/>
            <consortium name="The Broad Institute Genome Sequencing Center for Infectious Disease"/>
            <person name="Wu L."/>
            <person name="Ma J."/>
        </authorList>
    </citation>
    <scope>NUCLEOTIDE SEQUENCE [LARGE SCALE GENOMIC DNA]</scope>
    <source>
        <strain evidence="3">JCM 17106</strain>
    </source>
</reference>
<feature type="transmembrane region" description="Helical" evidence="1">
    <location>
        <begin position="17"/>
        <end position="34"/>
    </location>
</feature>
<comment type="caution">
    <text evidence="2">The sequence shown here is derived from an EMBL/GenBank/DDBJ whole genome shotgun (WGS) entry which is preliminary data.</text>
</comment>
<sequence>MEAIRSFGLSKKLQNQGYFLTGLMLLLFIAGLIILKKVIILFLVLAVLKLTMVALNSTHKIIKIFPKHFEIKLGVAGSAKLIKNQNFQIIRIENKKILIDYIDNTGKRQTVKMLKTILEEEDLTIFINFLESIKQDQENEIPNNILQKA</sequence>
<keyword evidence="1" id="KW-1133">Transmembrane helix</keyword>
<name>A0ABP7XFA1_9FLAO</name>
<proteinExistence type="predicted"/>
<evidence type="ECO:0000256" key="1">
    <source>
        <dbReference type="SAM" id="Phobius"/>
    </source>
</evidence>
<gene>
    <name evidence="2" type="ORF">GCM10022393_13020</name>
</gene>
<accession>A0ABP7XFA1</accession>
<dbReference type="EMBL" id="BAABCW010000003">
    <property type="protein sequence ID" value="GAA4113790.1"/>
    <property type="molecule type" value="Genomic_DNA"/>
</dbReference>
<keyword evidence="1" id="KW-0812">Transmembrane</keyword>
<organism evidence="2 3">
    <name type="scientific">Aquimarina addita</name>
    <dbReference type="NCBI Taxonomy" id="870485"/>
    <lineage>
        <taxon>Bacteria</taxon>
        <taxon>Pseudomonadati</taxon>
        <taxon>Bacteroidota</taxon>
        <taxon>Flavobacteriia</taxon>
        <taxon>Flavobacteriales</taxon>
        <taxon>Flavobacteriaceae</taxon>
        <taxon>Aquimarina</taxon>
    </lineage>
</organism>
<evidence type="ECO:0000313" key="2">
    <source>
        <dbReference type="EMBL" id="GAA4113790.1"/>
    </source>
</evidence>
<keyword evidence="1" id="KW-0472">Membrane</keyword>
<dbReference type="Proteomes" id="UP001500459">
    <property type="component" value="Unassembled WGS sequence"/>
</dbReference>
<dbReference type="RefSeq" id="WP_344925765.1">
    <property type="nucleotide sequence ID" value="NZ_BAABCW010000003.1"/>
</dbReference>
<evidence type="ECO:0000313" key="3">
    <source>
        <dbReference type="Proteomes" id="UP001500459"/>
    </source>
</evidence>